<evidence type="ECO:0000313" key="3">
    <source>
        <dbReference type="Proteomes" id="UP000031982"/>
    </source>
</evidence>
<feature type="compositionally biased region" description="Polar residues" evidence="1">
    <location>
        <begin position="38"/>
        <end position="56"/>
    </location>
</feature>
<reference evidence="2 3" key="1">
    <citation type="submission" date="2015-01" db="EMBL/GenBank/DDBJ databases">
        <title>Genome Assembly of Bacillus badius MTCC 1458.</title>
        <authorList>
            <person name="Verma A."/>
            <person name="Khatri I."/>
            <person name="Mual P."/>
            <person name="Subramanian S."/>
            <person name="Krishnamurthi S."/>
        </authorList>
    </citation>
    <scope>NUCLEOTIDE SEQUENCE [LARGE SCALE GENOMIC DNA]</scope>
    <source>
        <strain evidence="2 3">MTCC 1458</strain>
    </source>
</reference>
<evidence type="ECO:0000256" key="1">
    <source>
        <dbReference type="SAM" id="MobiDB-lite"/>
    </source>
</evidence>
<organism evidence="2 3">
    <name type="scientific">Bacillus badius</name>
    <dbReference type="NCBI Taxonomy" id="1455"/>
    <lineage>
        <taxon>Bacteria</taxon>
        <taxon>Bacillati</taxon>
        <taxon>Bacillota</taxon>
        <taxon>Bacilli</taxon>
        <taxon>Bacillales</taxon>
        <taxon>Bacillaceae</taxon>
        <taxon>Pseudobacillus</taxon>
    </lineage>
</organism>
<name>A0ABR5AV58_BACBA</name>
<dbReference type="GeneID" id="92779050"/>
<dbReference type="EMBL" id="JXLP01000009">
    <property type="protein sequence ID" value="KIL78642.1"/>
    <property type="molecule type" value="Genomic_DNA"/>
</dbReference>
<keyword evidence="3" id="KW-1185">Reference proteome</keyword>
<gene>
    <name evidence="2" type="ORF">SD77_4322</name>
</gene>
<proteinExistence type="predicted"/>
<dbReference type="Proteomes" id="UP000031982">
    <property type="component" value="Unassembled WGS sequence"/>
</dbReference>
<sequence>MSANERLEKRLEELTFCLGKTLARLRVVEEKLNRIEQQKLQNTPQPATPRLSSLVQ</sequence>
<evidence type="ECO:0000313" key="2">
    <source>
        <dbReference type="EMBL" id="KIL78642.1"/>
    </source>
</evidence>
<accession>A0ABR5AV58</accession>
<protein>
    <submittedName>
        <fullName evidence="2">Uncharacterized protein</fullName>
    </submittedName>
</protein>
<dbReference type="RefSeq" id="WP_156136541.1">
    <property type="nucleotide sequence ID" value="NZ_BSSZ01000001.1"/>
</dbReference>
<comment type="caution">
    <text evidence="2">The sequence shown here is derived from an EMBL/GenBank/DDBJ whole genome shotgun (WGS) entry which is preliminary data.</text>
</comment>
<feature type="region of interest" description="Disordered" evidence="1">
    <location>
        <begin position="35"/>
        <end position="56"/>
    </location>
</feature>